<sequence>MSNNLDLCEHISQAIRGRNETWTFIRSFASYWVTPLEEGDGWMGADLLAAQERLGLTLPAAFKEAYTLFGRRSDLTRNQERLLGPMDLYLDNRALTFRHENQGALRWGILVEDLQNPDPPVYSCDYMEDTTAEKWEPWLGRFSLACIDLIMWESLHDPRMPTEYCCLDDEMLEILEKLYTKLPSPGGLNRYTPESACWFTGDDVLLASSGMDLFVRARSHTALESVRQNLPGDWLNE</sequence>
<reference evidence="1" key="2">
    <citation type="submission" date="2020-02" db="EMBL/GenBank/DDBJ databases">
        <authorList>
            <person name="Gilchrist C.L.M."/>
            <person name="Chooi Y.-H."/>
        </authorList>
    </citation>
    <scope>NUCLEOTIDE SEQUENCE</scope>
    <source>
        <strain evidence="1">MST-FP2251</strain>
    </source>
</reference>
<evidence type="ECO:0008006" key="3">
    <source>
        <dbReference type="Google" id="ProtNLM"/>
    </source>
</evidence>
<dbReference type="AlphaFoldDB" id="A0AAD4CS77"/>
<dbReference type="Proteomes" id="UP001194746">
    <property type="component" value="Unassembled WGS sequence"/>
</dbReference>
<dbReference type="EMBL" id="VCAU01000024">
    <property type="protein sequence ID" value="KAF9890747.1"/>
    <property type="molecule type" value="Genomic_DNA"/>
</dbReference>
<gene>
    <name evidence="1" type="ORF">FE257_005616</name>
</gene>
<proteinExistence type="predicted"/>
<evidence type="ECO:0000313" key="2">
    <source>
        <dbReference type="Proteomes" id="UP001194746"/>
    </source>
</evidence>
<comment type="caution">
    <text evidence="1">The sequence shown here is derived from an EMBL/GenBank/DDBJ whole genome shotgun (WGS) entry which is preliminary data.</text>
</comment>
<protein>
    <recommendedName>
        <fullName evidence="3">SMI1/KNR4 family protein</fullName>
    </recommendedName>
</protein>
<evidence type="ECO:0000313" key="1">
    <source>
        <dbReference type="EMBL" id="KAF9890747.1"/>
    </source>
</evidence>
<accession>A0AAD4CS77</accession>
<reference evidence="1" key="1">
    <citation type="journal article" date="2019" name="Beilstein J. Org. Chem.">
        <title>Nanangenines: drimane sesquiterpenoids as the dominant metabolite cohort of a novel Australian fungus, Aspergillus nanangensis.</title>
        <authorList>
            <person name="Lacey H.J."/>
            <person name="Gilchrist C.L.M."/>
            <person name="Crombie A."/>
            <person name="Kalaitzis J.A."/>
            <person name="Vuong D."/>
            <person name="Rutledge P.J."/>
            <person name="Turner P."/>
            <person name="Pitt J.I."/>
            <person name="Lacey E."/>
            <person name="Chooi Y.H."/>
            <person name="Piggott A.M."/>
        </authorList>
    </citation>
    <scope>NUCLEOTIDE SEQUENCE</scope>
    <source>
        <strain evidence="1">MST-FP2251</strain>
    </source>
</reference>
<organism evidence="1 2">
    <name type="scientific">Aspergillus nanangensis</name>
    <dbReference type="NCBI Taxonomy" id="2582783"/>
    <lineage>
        <taxon>Eukaryota</taxon>
        <taxon>Fungi</taxon>
        <taxon>Dikarya</taxon>
        <taxon>Ascomycota</taxon>
        <taxon>Pezizomycotina</taxon>
        <taxon>Eurotiomycetes</taxon>
        <taxon>Eurotiomycetidae</taxon>
        <taxon>Eurotiales</taxon>
        <taxon>Aspergillaceae</taxon>
        <taxon>Aspergillus</taxon>
        <taxon>Aspergillus subgen. Circumdati</taxon>
    </lineage>
</organism>
<keyword evidence="2" id="KW-1185">Reference proteome</keyword>
<name>A0AAD4CS77_ASPNN</name>